<protein>
    <submittedName>
        <fullName evidence="5">LacI family DNA-binding transcriptional regulator</fullName>
    </submittedName>
</protein>
<dbReference type="GO" id="GO:0000976">
    <property type="term" value="F:transcription cis-regulatory region binding"/>
    <property type="evidence" value="ECO:0007669"/>
    <property type="project" value="TreeGrafter"/>
</dbReference>
<dbReference type="PANTHER" id="PTHR30146:SF109">
    <property type="entry name" value="HTH-TYPE TRANSCRIPTIONAL REGULATOR GALS"/>
    <property type="match status" value="1"/>
</dbReference>
<sequence length="341" mass="35802">MANGSSRPTMQDVADRVGVSKATVSLVFRKAPGVGDKTREDVLAAADALGYRMNRAAALMTARRSHLLGVVVQIRNSFHAEIVESIVSAADLVGYETVLGAVTPTHDERRVIETLIDFRCEGMLLIGPELETKDIVGLGEQLPTVVVGRRMSSASIDVVRANDGRGIGAVVDHLVGLGHRPIAHVAAGPGVIASDRRTGFLRAMQRHQLDPRGAVIDAGGYTEDAGMAAARDMVGAAMPTAIVCANDRLAVGVLDVVRRAGYDVPGEVSITGYDDSALARLANVDLTTVSQQPGAQAEQAVAAVVERLDGRRARRASSVLVPKLVVRSTSGPARLSELGVP</sequence>
<dbReference type="Pfam" id="PF00356">
    <property type="entry name" value="LacI"/>
    <property type="match status" value="1"/>
</dbReference>
<gene>
    <name evidence="5" type="ORF">OSB52_05325</name>
</gene>
<dbReference type="SUPFAM" id="SSF53822">
    <property type="entry name" value="Periplasmic binding protein-like I"/>
    <property type="match status" value="1"/>
</dbReference>
<keyword evidence="3" id="KW-0804">Transcription</keyword>
<evidence type="ECO:0000256" key="2">
    <source>
        <dbReference type="ARBA" id="ARBA00023125"/>
    </source>
</evidence>
<name>A0A9X3D288_9ACTN</name>
<dbReference type="AlphaFoldDB" id="A0A9X3D288"/>
<evidence type="ECO:0000259" key="4">
    <source>
        <dbReference type="PROSITE" id="PS50932"/>
    </source>
</evidence>
<dbReference type="InterPro" id="IPR028082">
    <property type="entry name" value="Peripla_BP_I"/>
</dbReference>
<dbReference type="InterPro" id="IPR000843">
    <property type="entry name" value="HTH_LacI"/>
</dbReference>
<keyword evidence="1" id="KW-0805">Transcription regulation</keyword>
<dbReference type="SMART" id="SM00354">
    <property type="entry name" value="HTH_LACI"/>
    <property type="match status" value="1"/>
</dbReference>
<reference evidence="5" key="1">
    <citation type="submission" date="2022-10" db="EMBL/GenBank/DDBJ databases">
        <title>WGS of marine actinomycetes from Thailand.</title>
        <authorList>
            <person name="Thawai C."/>
        </authorList>
    </citation>
    <scope>NUCLEOTIDE SEQUENCE</scope>
    <source>
        <strain evidence="5">SW21</strain>
    </source>
</reference>
<dbReference type="InterPro" id="IPR046335">
    <property type="entry name" value="LacI/GalR-like_sensor"/>
</dbReference>
<dbReference type="PANTHER" id="PTHR30146">
    <property type="entry name" value="LACI-RELATED TRANSCRIPTIONAL REPRESSOR"/>
    <property type="match status" value="1"/>
</dbReference>
<evidence type="ECO:0000313" key="6">
    <source>
        <dbReference type="Proteomes" id="UP001143347"/>
    </source>
</evidence>
<comment type="caution">
    <text evidence="5">The sequence shown here is derived from an EMBL/GenBank/DDBJ whole genome shotgun (WGS) entry which is preliminary data.</text>
</comment>
<feature type="domain" description="HTH lacI-type" evidence="4">
    <location>
        <begin position="8"/>
        <end position="62"/>
    </location>
</feature>
<dbReference type="CDD" id="cd06267">
    <property type="entry name" value="PBP1_LacI_sugar_binding-like"/>
    <property type="match status" value="1"/>
</dbReference>
<organism evidence="5 6">
    <name type="scientific">Gordonia aquimaris</name>
    <dbReference type="NCBI Taxonomy" id="2984863"/>
    <lineage>
        <taxon>Bacteria</taxon>
        <taxon>Bacillati</taxon>
        <taxon>Actinomycetota</taxon>
        <taxon>Actinomycetes</taxon>
        <taxon>Mycobacteriales</taxon>
        <taxon>Gordoniaceae</taxon>
        <taxon>Gordonia</taxon>
    </lineage>
</organism>
<dbReference type="CDD" id="cd01392">
    <property type="entry name" value="HTH_LacI"/>
    <property type="match status" value="1"/>
</dbReference>
<dbReference type="Pfam" id="PF13377">
    <property type="entry name" value="Peripla_BP_3"/>
    <property type="match status" value="1"/>
</dbReference>
<accession>A0A9X3D288</accession>
<evidence type="ECO:0000256" key="3">
    <source>
        <dbReference type="ARBA" id="ARBA00023163"/>
    </source>
</evidence>
<dbReference type="Gene3D" id="3.40.50.2300">
    <property type="match status" value="2"/>
</dbReference>
<evidence type="ECO:0000256" key="1">
    <source>
        <dbReference type="ARBA" id="ARBA00023015"/>
    </source>
</evidence>
<dbReference type="SUPFAM" id="SSF47413">
    <property type="entry name" value="lambda repressor-like DNA-binding domains"/>
    <property type="match status" value="1"/>
</dbReference>
<dbReference type="PROSITE" id="PS50932">
    <property type="entry name" value="HTH_LACI_2"/>
    <property type="match status" value="1"/>
</dbReference>
<dbReference type="InterPro" id="IPR010982">
    <property type="entry name" value="Lambda_DNA-bd_dom_sf"/>
</dbReference>
<dbReference type="Proteomes" id="UP001143347">
    <property type="component" value="Unassembled WGS sequence"/>
</dbReference>
<dbReference type="Gene3D" id="1.10.260.40">
    <property type="entry name" value="lambda repressor-like DNA-binding domains"/>
    <property type="match status" value="1"/>
</dbReference>
<dbReference type="EMBL" id="JAPKFM010000004">
    <property type="protein sequence ID" value="MCX2963512.1"/>
    <property type="molecule type" value="Genomic_DNA"/>
</dbReference>
<dbReference type="GO" id="GO:0003700">
    <property type="term" value="F:DNA-binding transcription factor activity"/>
    <property type="evidence" value="ECO:0007669"/>
    <property type="project" value="TreeGrafter"/>
</dbReference>
<keyword evidence="2 5" id="KW-0238">DNA-binding</keyword>
<proteinExistence type="predicted"/>
<evidence type="ECO:0000313" key="5">
    <source>
        <dbReference type="EMBL" id="MCX2963512.1"/>
    </source>
</evidence>
<keyword evidence="6" id="KW-1185">Reference proteome</keyword>